<dbReference type="Gene3D" id="3.30.2020.50">
    <property type="match status" value="1"/>
</dbReference>
<gene>
    <name evidence="2" type="ORF">MK13_00104</name>
</gene>
<sequence length="594" mass="63387">MNPQFSQPKGSVSKETNKDSIARKFGCKKSEVLYAKPGAVLTGYKVIYDKVTQRSYALPSNLPAGATITSLTDGILVHNTGTVDLGVLAVLRKEFVTLIENFDSGFTIRVRNEVVSDGTNLYRWGGTLPKSVNAGGTIANTGGLSSSNWVKLDPDALRDELYSGFYRLTVIDPSMSQSLIQTKLSQGGTFQFLPGNYTVTGQALAFYPNSEIYAHSGALFLAGENNVGVLTIDPSRSGGNAVRNCKLHNIRISLNGKTGCVAFRAKYWRNHGHLDMMWVDMGTAINNVGIEIGTLCYGLKIDGCEVIGGGAGSSRLIVQNGANAIVITGFDGYSGAPEVDMPDYGIIVRHSTDGGTSWDYTTTFPTEAVCFVNGFSQNTTKYGFLDQAKGTKVYGMYYENNSISDVRISGSQDATFRDCTHSSPSQGTLAHGYSITNSTNSLIDEPIWGTRAGGFFDIGGAQDAGVTGHIVNIARWGASRGIDDLGVVTACKLSRGKLPLQLTTDSVDINSGYGCYRRNVSSGSNIAFTGTPYDGMELTFLLRGSNIASLSIAGVPVDVTGANTATTKMNLVKMVYSKVTSTWVINAGQWNASA</sequence>
<evidence type="ECO:0000313" key="2">
    <source>
        <dbReference type="EMBL" id="QBJ04333.1"/>
    </source>
</evidence>
<dbReference type="Gene3D" id="2.10.10.80">
    <property type="match status" value="1"/>
</dbReference>
<keyword evidence="3" id="KW-1185">Reference proteome</keyword>
<evidence type="ECO:0000313" key="3">
    <source>
        <dbReference type="Proteomes" id="UP000320418"/>
    </source>
</evidence>
<proteinExistence type="predicted"/>
<dbReference type="EMBL" id="MK509462">
    <property type="protein sequence ID" value="QBJ04333.1"/>
    <property type="molecule type" value="Genomic_DNA"/>
</dbReference>
<organism evidence="2 3">
    <name type="scientific">Shigella phage MK-13</name>
    <dbReference type="NCBI Taxonomy" id="2530042"/>
    <lineage>
        <taxon>Viruses</taxon>
        <taxon>Duplodnaviria</taxon>
        <taxon>Heunggongvirae</taxon>
        <taxon>Uroviricota</taxon>
        <taxon>Caudoviricetes</taxon>
        <taxon>Pantevenvirales</taxon>
        <taxon>Ackermannviridae</taxon>
        <taxon>Aglimvirinae</taxon>
        <taxon>Agtrevirus</taxon>
        <taxon>Agtrevirus MK13</taxon>
    </lineage>
</organism>
<name>A0A513QBN1_9CAUD</name>
<evidence type="ECO:0000259" key="1">
    <source>
        <dbReference type="Pfam" id="PF18668"/>
    </source>
</evidence>
<dbReference type="Proteomes" id="UP000320418">
    <property type="component" value="Segment"/>
</dbReference>
<dbReference type="Pfam" id="PF18668">
    <property type="entry name" value="Tail_spike_N"/>
    <property type="match status" value="1"/>
</dbReference>
<protein>
    <recommendedName>
        <fullName evidence="1">Tail spike TSP1/Gp66 N-terminal domain-containing protein</fullName>
    </recommendedName>
</protein>
<dbReference type="InterPro" id="IPR040775">
    <property type="entry name" value="Tail_spike_N"/>
</dbReference>
<feature type="domain" description="Tail spike TSP1/Gp66 N-terminal" evidence="1">
    <location>
        <begin position="96"/>
        <end position="151"/>
    </location>
</feature>
<reference evidence="2 3" key="1">
    <citation type="submission" date="2019-02" db="EMBL/GenBank/DDBJ databases">
        <title>Prevalence of Shigella boydii in Bangladesh: Isolation and characterization of a rare phage that can robustly identify Shigella boydii type 1.</title>
        <authorList>
            <person name="Akter M."/>
            <person name="Brown N."/>
            <person name="Clokie M."/>
            <person name="Yeasmin M."/>
            <person name="Tareq T."/>
            <person name="Baddam R."/>
            <person name="Azad M.A.K."/>
            <person name="Ghosh A.N."/>
            <person name="Ahmed N."/>
            <person name="Talukder K.A."/>
        </authorList>
    </citation>
    <scope>NUCLEOTIDE SEQUENCE [LARGE SCALE GENOMIC DNA]</scope>
</reference>
<accession>A0A513QBN1</accession>